<evidence type="ECO:0000313" key="3">
    <source>
        <dbReference type="Proteomes" id="UP000240568"/>
    </source>
</evidence>
<gene>
    <name evidence="2" type="ORF">Y3_141</name>
</gene>
<dbReference type="EMBL" id="KY984068">
    <property type="protein sequence ID" value="ARW58781.1"/>
    <property type="molecule type" value="Genomic_DNA"/>
</dbReference>
<name>A0A2H4IB58_9CAUD</name>
<sequence>MPKISRLAGILCVGQNHNQAVENFRQTAVGKNTMFYASKDGVAFASNSSVDLYNPNGGSELLVERPDLVAKAEFQSESSSADVKAYYTICLDGCGSHVISDSSANIQGCCPSCSADLSEITDERVQSFLAESASASQTVEHEGLVATGATAEEAQRNFVQALSNAHAFTALSGSGSFNAATHANFDPYTGAKVTSNEPKENVEALSSSVEALSSSVEGDEVEAHMYSCSANCEQPFTVSSDEEPVFCAHCSGGLLDIESESGDDDSDIDILDDEDLDSDDVEEDDDVDSESSDDDEEDFDEDDLDEDDLDDEDFDADEDEDEDIDSESGSDDEDDEDFDEDDIDDEDDLDDEDLDEEDLDDEDIDSESGSGDDEDDLEDEDDEDLDFDEDEDLDEDDLDLDDDEDIESESGAVSCTFDSLSAAQAQHGNLDPALVSLSRATGGKVDSVFMNYDGMPIARATFASVSNAISEESAAKNFATDNFIRAISVSLNQNGVSETCNSFGFMPFTIEMPVDKLLVAQSDARISETTETVNATITEAVDANKERLISALSAAQLGIVKNFWGDARNPIVESLCSTLQSAGLKEPRALIERAFIAHGKDYLAVALSKAMDLMSKSEVAQNEISESINAAAGTLTAATAAKTVVQQAVVAQPINNSANDLLNQEHAPVNVQSQSSASTGSFEDKLKRLRG</sequence>
<feature type="region of interest" description="Disordered" evidence="1">
    <location>
        <begin position="668"/>
        <end position="691"/>
    </location>
</feature>
<keyword evidence="3" id="KW-1185">Reference proteome</keyword>
<feature type="region of interest" description="Disordered" evidence="1">
    <location>
        <begin position="258"/>
        <end position="411"/>
    </location>
</feature>
<evidence type="ECO:0000256" key="1">
    <source>
        <dbReference type="SAM" id="MobiDB-lite"/>
    </source>
</evidence>
<protein>
    <submittedName>
        <fullName evidence="2">Uncharacterized protein</fullName>
    </submittedName>
</protein>
<feature type="compositionally biased region" description="Basic and acidic residues" evidence="1">
    <location>
        <begin position="682"/>
        <end position="691"/>
    </location>
</feature>
<dbReference type="Proteomes" id="UP000240568">
    <property type="component" value="Segment"/>
</dbReference>
<evidence type="ECO:0000313" key="2">
    <source>
        <dbReference type="EMBL" id="ARW58781.1"/>
    </source>
</evidence>
<reference evidence="2 3" key="1">
    <citation type="submission" date="2017-04" db="EMBL/GenBank/DDBJ databases">
        <authorList>
            <person name="Afonso C.L."/>
            <person name="Miller P.J."/>
            <person name="Scott M.A."/>
            <person name="Spackman E."/>
            <person name="Goraichik I."/>
            <person name="Dimitrov K.M."/>
            <person name="Suarez D.L."/>
            <person name="Swayne D.E."/>
        </authorList>
    </citation>
    <scope>NUCLEOTIDE SEQUENCE [LARGE SCALE GENOMIC DNA]</scope>
</reference>
<feature type="compositionally biased region" description="Polar residues" evidence="1">
    <location>
        <begin position="670"/>
        <end position="681"/>
    </location>
</feature>
<feature type="compositionally biased region" description="Acidic residues" evidence="1">
    <location>
        <begin position="258"/>
        <end position="408"/>
    </location>
</feature>
<proteinExistence type="predicted"/>
<organism evidence="2 3">
    <name type="scientific">Erwinia phage vB_EamM_Y3</name>
    <dbReference type="NCBI Taxonomy" id="1983553"/>
    <lineage>
        <taxon>Viruses</taxon>
        <taxon>Duplodnaviria</taxon>
        <taxon>Heunggongvirae</taxon>
        <taxon>Uroviricota</taxon>
        <taxon>Caudoviricetes</taxon>
        <taxon>Sasquatchvirus</taxon>
        <taxon>Sasquatchvirus Y3</taxon>
    </lineage>
</organism>
<accession>A0A2H4IB58</accession>